<dbReference type="Pfam" id="PF00172">
    <property type="entry name" value="Zn_clus"/>
    <property type="match status" value="1"/>
</dbReference>
<accession>A0A0D2CDP1</accession>
<dbReference type="GO" id="GO:0000981">
    <property type="term" value="F:DNA-binding transcription factor activity, RNA polymerase II-specific"/>
    <property type="evidence" value="ECO:0007669"/>
    <property type="project" value="InterPro"/>
</dbReference>
<dbReference type="PROSITE" id="PS50048">
    <property type="entry name" value="ZN2_CY6_FUNGAL_2"/>
    <property type="match status" value="1"/>
</dbReference>
<dbReference type="InterPro" id="IPR036864">
    <property type="entry name" value="Zn2-C6_fun-type_DNA-bd_sf"/>
</dbReference>
<evidence type="ECO:0000259" key="7">
    <source>
        <dbReference type="PROSITE" id="PS50048"/>
    </source>
</evidence>
<organism evidence="8 9">
    <name type="scientific">Phialophora macrospora</name>
    <dbReference type="NCBI Taxonomy" id="1851006"/>
    <lineage>
        <taxon>Eukaryota</taxon>
        <taxon>Fungi</taxon>
        <taxon>Dikarya</taxon>
        <taxon>Ascomycota</taxon>
        <taxon>Pezizomycotina</taxon>
        <taxon>Eurotiomycetes</taxon>
        <taxon>Chaetothyriomycetidae</taxon>
        <taxon>Chaetothyriales</taxon>
        <taxon>Herpotrichiellaceae</taxon>
        <taxon>Phialophora</taxon>
    </lineage>
</organism>
<gene>
    <name evidence="8" type="ORF">PV04_10066</name>
</gene>
<dbReference type="EMBL" id="KN846962">
    <property type="protein sequence ID" value="KIW63201.1"/>
    <property type="molecule type" value="Genomic_DNA"/>
</dbReference>
<reference evidence="8 9" key="1">
    <citation type="submission" date="2015-01" db="EMBL/GenBank/DDBJ databases">
        <title>The Genome Sequence of Capronia semiimmersa CBS27337.</title>
        <authorList>
            <consortium name="The Broad Institute Genomics Platform"/>
            <person name="Cuomo C."/>
            <person name="de Hoog S."/>
            <person name="Gorbushina A."/>
            <person name="Stielow B."/>
            <person name="Teixiera M."/>
            <person name="Abouelleil A."/>
            <person name="Chapman S.B."/>
            <person name="Priest M."/>
            <person name="Young S.K."/>
            <person name="Wortman J."/>
            <person name="Nusbaum C."/>
            <person name="Birren B."/>
        </authorList>
    </citation>
    <scope>NUCLEOTIDE SEQUENCE [LARGE SCALE GENOMIC DNA]</scope>
    <source>
        <strain evidence="8 9">CBS 27337</strain>
    </source>
</reference>
<evidence type="ECO:0000256" key="5">
    <source>
        <dbReference type="ARBA" id="ARBA00023242"/>
    </source>
</evidence>
<dbReference type="STRING" id="5601.A0A0D2CDP1"/>
<dbReference type="InterPro" id="IPR021858">
    <property type="entry name" value="Fun_TF"/>
</dbReference>
<keyword evidence="4" id="KW-0804">Transcription</keyword>
<dbReference type="GO" id="GO:0005634">
    <property type="term" value="C:nucleus"/>
    <property type="evidence" value="ECO:0007669"/>
    <property type="project" value="UniProtKB-SubCell"/>
</dbReference>
<dbReference type="SUPFAM" id="SSF57701">
    <property type="entry name" value="Zn2/Cys6 DNA-binding domain"/>
    <property type="match status" value="1"/>
</dbReference>
<evidence type="ECO:0000256" key="2">
    <source>
        <dbReference type="ARBA" id="ARBA00023015"/>
    </source>
</evidence>
<dbReference type="AlphaFoldDB" id="A0A0D2CDP1"/>
<keyword evidence="6" id="KW-0812">Transmembrane</keyword>
<keyword evidence="2" id="KW-0805">Transcription regulation</keyword>
<name>A0A0D2CDP1_9EURO</name>
<evidence type="ECO:0000256" key="1">
    <source>
        <dbReference type="ARBA" id="ARBA00004123"/>
    </source>
</evidence>
<sequence>MTDIHVIQKHDKPARSRTKTGCLTCRGRRKKCDETRPVCAGCSRNFIDCVWPVSFVASRALEARHLVSGCSVRRKRKQSASCAAYTTSSGGITFVLDHRSPQLSENEAAACSSPVIAVELRHDNGEKPESMMLWNPLTASFLSVERALLLNSSSVLLLQHYLEITATFLAAKPLSSNPFITLVLPLAYSDDLLMHAVLALSGTQLSFKRRDDLSVQSATRQHYSLLLQNLRHLFADESAHHDVRRTLRLLLVLVVLCHVEAISGEPNGGIFPHLRASRELVFKLLHESKEDVHDDTRAIKGFALEMYFYLVLVNSITPYDNDEARALPLDAFFTPLDFLKEYQTYGVVLSCGQGLFELIPQISILARKRLIEEASGVSGPESLSTYECLLDSITQWQPPPVVSEMIEWQEECVWAGEIYRQALFIFLKASSCGSVVNNPKTVIAIQHHIDTAFPLLLPVSMTPLVTILLWPIMMIGSCLICESQRKEYLRFLDAPARVEIRQVRQAGKLLRFLWDDKDERAYGSFGLHLIMKKHNFNFSMA</sequence>
<evidence type="ECO:0000256" key="6">
    <source>
        <dbReference type="SAM" id="Phobius"/>
    </source>
</evidence>
<feature type="domain" description="Zn(2)-C6 fungal-type" evidence="7">
    <location>
        <begin position="21"/>
        <end position="51"/>
    </location>
</feature>
<dbReference type="Gene3D" id="4.10.240.10">
    <property type="entry name" value="Zn(2)-C6 fungal-type DNA-binding domain"/>
    <property type="match status" value="1"/>
</dbReference>
<dbReference type="GO" id="GO:0003677">
    <property type="term" value="F:DNA binding"/>
    <property type="evidence" value="ECO:0007669"/>
    <property type="project" value="UniProtKB-KW"/>
</dbReference>
<dbReference type="PANTHER" id="PTHR37534:SF46">
    <property type="entry name" value="ZN(II)2CYS6 TRANSCRIPTION FACTOR (EUROFUNG)"/>
    <property type="match status" value="1"/>
</dbReference>
<comment type="subcellular location">
    <subcellularLocation>
        <location evidence="1">Nucleus</location>
    </subcellularLocation>
</comment>
<keyword evidence="9" id="KW-1185">Reference proteome</keyword>
<dbReference type="Pfam" id="PF11951">
    <property type="entry name" value="Fungal_trans_2"/>
    <property type="match status" value="1"/>
</dbReference>
<keyword evidence="6" id="KW-0472">Membrane</keyword>
<dbReference type="PROSITE" id="PS00463">
    <property type="entry name" value="ZN2_CY6_FUNGAL_1"/>
    <property type="match status" value="1"/>
</dbReference>
<dbReference type="CDD" id="cd00067">
    <property type="entry name" value="GAL4"/>
    <property type="match status" value="1"/>
</dbReference>
<dbReference type="SMART" id="SM00066">
    <property type="entry name" value="GAL4"/>
    <property type="match status" value="1"/>
</dbReference>
<keyword evidence="6" id="KW-1133">Transmembrane helix</keyword>
<evidence type="ECO:0000313" key="9">
    <source>
        <dbReference type="Proteomes" id="UP000054266"/>
    </source>
</evidence>
<keyword evidence="5" id="KW-0539">Nucleus</keyword>
<evidence type="ECO:0000256" key="3">
    <source>
        <dbReference type="ARBA" id="ARBA00023125"/>
    </source>
</evidence>
<feature type="transmembrane region" description="Helical" evidence="6">
    <location>
        <begin position="455"/>
        <end position="481"/>
    </location>
</feature>
<dbReference type="GO" id="GO:0008270">
    <property type="term" value="F:zinc ion binding"/>
    <property type="evidence" value="ECO:0007669"/>
    <property type="project" value="InterPro"/>
</dbReference>
<protein>
    <recommendedName>
        <fullName evidence="7">Zn(2)-C6 fungal-type domain-containing protein</fullName>
    </recommendedName>
</protein>
<dbReference type="Proteomes" id="UP000054266">
    <property type="component" value="Unassembled WGS sequence"/>
</dbReference>
<evidence type="ECO:0000256" key="4">
    <source>
        <dbReference type="ARBA" id="ARBA00023163"/>
    </source>
</evidence>
<dbReference type="HOGENOM" id="CLU_023417_2_0_1"/>
<evidence type="ECO:0000313" key="8">
    <source>
        <dbReference type="EMBL" id="KIW63201.1"/>
    </source>
</evidence>
<dbReference type="InterPro" id="IPR001138">
    <property type="entry name" value="Zn2Cys6_DnaBD"/>
</dbReference>
<dbReference type="PANTHER" id="PTHR37534">
    <property type="entry name" value="TRANSCRIPTIONAL ACTIVATOR PROTEIN UGA3"/>
    <property type="match status" value="1"/>
</dbReference>
<proteinExistence type="predicted"/>
<keyword evidence="3" id="KW-0238">DNA-binding</keyword>